<evidence type="ECO:0000256" key="2">
    <source>
        <dbReference type="ARBA" id="ARBA00022448"/>
    </source>
</evidence>
<dbReference type="Gene3D" id="1.20.1640.10">
    <property type="entry name" value="Multidrug efflux transporter AcrB transmembrane domain"/>
    <property type="match status" value="1"/>
</dbReference>
<name>A0A1E3H0A0_9HYPH</name>
<proteinExistence type="predicted"/>
<organism evidence="11 12">
    <name type="scientific">Methylobrevis pamukkalensis</name>
    <dbReference type="NCBI Taxonomy" id="1439726"/>
    <lineage>
        <taxon>Bacteria</taxon>
        <taxon>Pseudomonadati</taxon>
        <taxon>Pseudomonadota</taxon>
        <taxon>Alphaproteobacteria</taxon>
        <taxon>Hyphomicrobiales</taxon>
        <taxon>Pleomorphomonadaceae</taxon>
        <taxon>Methylobrevis</taxon>
    </lineage>
</organism>
<evidence type="ECO:0000256" key="6">
    <source>
        <dbReference type="ARBA" id="ARBA00022989"/>
    </source>
</evidence>
<dbReference type="SUPFAM" id="SSF82866">
    <property type="entry name" value="Multidrug efflux transporter AcrB transmembrane domain"/>
    <property type="match status" value="1"/>
</dbReference>
<dbReference type="PANTHER" id="PTHR30081">
    <property type="entry name" value="PROTEIN-EXPORT MEMBRANE PROTEIN SEC"/>
    <property type="match status" value="1"/>
</dbReference>
<evidence type="ECO:0000256" key="9">
    <source>
        <dbReference type="SAM" id="Phobius"/>
    </source>
</evidence>
<dbReference type="Proteomes" id="UP000094622">
    <property type="component" value="Unassembled WGS sequence"/>
</dbReference>
<dbReference type="InterPro" id="IPR022813">
    <property type="entry name" value="SecD/SecF_arch_bac"/>
</dbReference>
<evidence type="ECO:0000256" key="5">
    <source>
        <dbReference type="ARBA" id="ARBA00022927"/>
    </source>
</evidence>
<comment type="subcellular location">
    <subcellularLocation>
        <location evidence="1">Cell membrane</location>
        <topology evidence="1">Multi-pass membrane protein</topology>
    </subcellularLocation>
</comment>
<gene>
    <name evidence="11" type="ORF">A6302_02953</name>
</gene>
<dbReference type="PANTHER" id="PTHR30081:SF1">
    <property type="entry name" value="PROTEIN TRANSLOCASE SUBUNIT SECD"/>
    <property type="match status" value="1"/>
</dbReference>
<comment type="caution">
    <text evidence="11">The sequence shown here is derived from an EMBL/GenBank/DDBJ whole genome shotgun (WGS) entry which is preliminary data.</text>
</comment>
<protein>
    <submittedName>
        <fullName evidence="11">Preprotein translocase subunit SecD</fullName>
    </submittedName>
</protein>
<evidence type="ECO:0000256" key="4">
    <source>
        <dbReference type="ARBA" id="ARBA00022692"/>
    </source>
</evidence>
<evidence type="ECO:0000256" key="3">
    <source>
        <dbReference type="ARBA" id="ARBA00022475"/>
    </source>
</evidence>
<dbReference type="GO" id="GO:0015031">
    <property type="term" value="P:protein transport"/>
    <property type="evidence" value="ECO:0007669"/>
    <property type="project" value="UniProtKB-KW"/>
</dbReference>
<reference evidence="11 12" key="1">
    <citation type="submission" date="2016-07" db="EMBL/GenBank/DDBJ databases">
        <title>Draft Genome Sequence of Methylobrevis pamukkalensis PK2.</title>
        <authorList>
            <person name="Vasilenko O.V."/>
            <person name="Doronina N.V."/>
            <person name="Shmareva M.N."/>
            <person name="Tarlachkov S.V."/>
            <person name="Mustakhimov I."/>
            <person name="Trotsenko Y.A."/>
        </authorList>
    </citation>
    <scope>NUCLEOTIDE SEQUENCE [LARGE SCALE GENOMIC DNA]</scope>
    <source>
        <strain evidence="11 12">PK2</strain>
    </source>
</reference>
<dbReference type="InterPro" id="IPR048634">
    <property type="entry name" value="SecD_SecF_C"/>
</dbReference>
<keyword evidence="2" id="KW-0813">Transport</keyword>
<keyword evidence="6 9" id="KW-1133">Transmembrane helix</keyword>
<dbReference type="GO" id="GO:0005886">
    <property type="term" value="C:plasma membrane"/>
    <property type="evidence" value="ECO:0007669"/>
    <property type="project" value="UniProtKB-SubCell"/>
</dbReference>
<evidence type="ECO:0000313" key="11">
    <source>
        <dbReference type="EMBL" id="ODN69743.1"/>
    </source>
</evidence>
<sequence>MLIYERIREEQRAGRSAITALDAGFSRAFLTIMDSNVTTLIAAVILFSLGSGPVRGFAVTLAVGIFTSLFTAFTVTRLIIAIWVRRRRPSVVPI</sequence>
<dbReference type="Pfam" id="PF02355">
    <property type="entry name" value="SecD_SecF_C"/>
    <property type="match status" value="1"/>
</dbReference>
<dbReference type="PATRIC" id="fig|1439726.3.peg.3103"/>
<accession>A0A1E3H0A0</accession>
<keyword evidence="12" id="KW-1185">Reference proteome</keyword>
<evidence type="ECO:0000313" key="12">
    <source>
        <dbReference type="Proteomes" id="UP000094622"/>
    </source>
</evidence>
<feature type="domain" description="Protein export membrane protein SecD/SecF C-terminal" evidence="10">
    <location>
        <begin position="2"/>
        <end position="82"/>
    </location>
</feature>
<evidence type="ECO:0000256" key="8">
    <source>
        <dbReference type="ARBA" id="ARBA00023136"/>
    </source>
</evidence>
<evidence type="ECO:0000256" key="7">
    <source>
        <dbReference type="ARBA" id="ARBA00023010"/>
    </source>
</evidence>
<keyword evidence="3" id="KW-1003">Cell membrane</keyword>
<keyword evidence="8 9" id="KW-0472">Membrane</keyword>
<evidence type="ECO:0000256" key="1">
    <source>
        <dbReference type="ARBA" id="ARBA00004651"/>
    </source>
</evidence>
<keyword evidence="7" id="KW-0811">Translocation</keyword>
<feature type="transmembrane region" description="Helical" evidence="9">
    <location>
        <begin position="28"/>
        <end position="50"/>
    </location>
</feature>
<dbReference type="AlphaFoldDB" id="A0A1E3H0A0"/>
<dbReference type="EMBL" id="MCRJ01000076">
    <property type="protein sequence ID" value="ODN69743.1"/>
    <property type="molecule type" value="Genomic_DNA"/>
</dbReference>
<evidence type="ECO:0000259" key="10">
    <source>
        <dbReference type="Pfam" id="PF02355"/>
    </source>
</evidence>
<feature type="transmembrane region" description="Helical" evidence="9">
    <location>
        <begin position="56"/>
        <end position="80"/>
    </location>
</feature>
<keyword evidence="5" id="KW-0653">Protein transport</keyword>
<keyword evidence="4 9" id="KW-0812">Transmembrane</keyword>